<evidence type="ECO:0000313" key="2">
    <source>
        <dbReference type="EMBL" id="GAH34576.1"/>
    </source>
</evidence>
<organism evidence="2">
    <name type="scientific">marine sediment metagenome</name>
    <dbReference type="NCBI Taxonomy" id="412755"/>
    <lineage>
        <taxon>unclassified sequences</taxon>
        <taxon>metagenomes</taxon>
        <taxon>ecological metagenomes</taxon>
    </lineage>
</organism>
<sequence>WKSDQHHLAYHFASIAALWGNMIVGSFFVVFLSIIKILFYLAMTISNDSVILIFNFNKNNWIIILFPVFFIILLVLSKRMYQDYKTAEFSTICRHGKLIMKDS</sequence>
<name>X1EMK2_9ZZZZ</name>
<keyword evidence="1" id="KW-0472">Membrane</keyword>
<protein>
    <submittedName>
        <fullName evidence="2">Uncharacterized protein</fullName>
    </submittedName>
</protein>
<feature type="transmembrane region" description="Helical" evidence="1">
    <location>
        <begin position="59"/>
        <end position="76"/>
    </location>
</feature>
<dbReference type="AlphaFoldDB" id="X1EMK2"/>
<comment type="caution">
    <text evidence="2">The sequence shown here is derived from an EMBL/GenBank/DDBJ whole genome shotgun (WGS) entry which is preliminary data.</text>
</comment>
<proteinExistence type="predicted"/>
<feature type="non-terminal residue" evidence="2">
    <location>
        <position position="1"/>
    </location>
</feature>
<keyword evidence="1" id="KW-0812">Transmembrane</keyword>
<keyword evidence="1" id="KW-1133">Transmembrane helix</keyword>
<feature type="transmembrane region" description="Helical" evidence="1">
    <location>
        <begin position="12"/>
        <end position="39"/>
    </location>
</feature>
<gene>
    <name evidence="2" type="ORF">S03H2_22180</name>
</gene>
<evidence type="ECO:0000256" key="1">
    <source>
        <dbReference type="SAM" id="Phobius"/>
    </source>
</evidence>
<reference evidence="2" key="1">
    <citation type="journal article" date="2014" name="Front. Microbiol.">
        <title>High frequency of phylogenetically diverse reductive dehalogenase-homologous genes in deep subseafloor sedimentary metagenomes.</title>
        <authorList>
            <person name="Kawai M."/>
            <person name="Futagami T."/>
            <person name="Toyoda A."/>
            <person name="Takaki Y."/>
            <person name="Nishi S."/>
            <person name="Hori S."/>
            <person name="Arai W."/>
            <person name="Tsubouchi T."/>
            <person name="Morono Y."/>
            <person name="Uchiyama I."/>
            <person name="Ito T."/>
            <person name="Fujiyama A."/>
            <person name="Inagaki F."/>
            <person name="Takami H."/>
        </authorList>
    </citation>
    <scope>NUCLEOTIDE SEQUENCE</scope>
    <source>
        <strain evidence="2">Expedition CK06-06</strain>
    </source>
</reference>
<dbReference type="EMBL" id="BARU01011902">
    <property type="protein sequence ID" value="GAH34576.1"/>
    <property type="molecule type" value="Genomic_DNA"/>
</dbReference>
<accession>X1EMK2</accession>